<evidence type="ECO:0000256" key="1">
    <source>
        <dbReference type="SAM" id="Phobius"/>
    </source>
</evidence>
<comment type="caution">
    <text evidence="2">The sequence shown here is derived from an EMBL/GenBank/DDBJ whole genome shotgun (WGS) entry which is preliminary data.</text>
</comment>
<feature type="transmembrane region" description="Helical" evidence="1">
    <location>
        <begin position="154"/>
        <end position="172"/>
    </location>
</feature>
<sequence length="184" mass="21178">MNWKKRLRHYYGACRLTLSGDISLAPAQGQLRYELAGEKRQRVLIWIKDICEMYPFLQIQIKDGIREAEISIFAFFCGCADKNFIASFCQSLKALASLLQDDAEAAVTMNFSGTLYLGRQFESFRILNKEAHVQYKITQTKQESFYKGLTRSRYVRIGFTIILVMVLLLYGWEAVRPVPVGKLV</sequence>
<dbReference type="AlphaFoldDB" id="A0A0J6WUM2"/>
<evidence type="ECO:0000313" key="2">
    <source>
        <dbReference type="EMBL" id="KMO86234.1"/>
    </source>
</evidence>
<dbReference type="STRING" id="39029.BSR42_05160"/>
<keyword evidence="1" id="KW-1133">Transmembrane helix</keyword>
<dbReference type="PATRIC" id="fig|1122219.3.peg.1583"/>
<dbReference type="Proteomes" id="UP000036503">
    <property type="component" value="Unassembled WGS sequence"/>
</dbReference>
<reference evidence="2 3" key="1">
    <citation type="submission" date="2015-06" db="EMBL/GenBank/DDBJ databases">
        <title>Draft genome sequence of beer spoilage bacterium Megasphaera cerevisiae type strain 20462.</title>
        <authorList>
            <person name="Kutumbaka K."/>
            <person name="Pasmowitz J."/>
            <person name="Mategko J."/>
            <person name="Reyes D."/>
            <person name="Friedrich A."/>
            <person name="Han S."/>
            <person name="Martens-Habbena W."/>
            <person name="Neal-McKinney J."/>
            <person name="Janagama H.K."/>
            <person name="Nadala C."/>
            <person name="Samadpour M."/>
        </authorList>
    </citation>
    <scope>NUCLEOTIDE SEQUENCE [LARGE SCALE GENOMIC DNA]</scope>
    <source>
        <strain evidence="2 3">DSM 20462</strain>
    </source>
</reference>
<dbReference type="InParanoid" id="A0A0J6WUM2"/>
<name>A0A0J6WUM2_9FIRM</name>
<accession>A0A0J6WUM2</accession>
<dbReference type="OrthoDB" id="4603at906"/>
<keyword evidence="1" id="KW-0812">Transmembrane</keyword>
<protein>
    <submittedName>
        <fullName evidence="2">Uncharacterized protein</fullName>
    </submittedName>
</protein>
<gene>
    <name evidence="2" type="ORF">AB840_09350</name>
</gene>
<proteinExistence type="predicted"/>
<dbReference type="EMBL" id="LEKT01000029">
    <property type="protein sequence ID" value="KMO86234.1"/>
    <property type="molecule type" value="Genomic_DNA"/>
</dbReference>
<organism evidence="2 3">
    <name type="scientific">Megasphaera cerevisiae DSM 20462</name>
    <dbReference type="NCBI Taxonomy" id="1122219"/>
    <lineage>
        <taxon>Bacteria</taxon>
        <taxon>Bacillati</taxon>
        <taxon>Bacillota</taxon>
        <taxon>Negativicutes</taxon>
        <taxon>Veillonellales</taxon>
        <taxon>Veillonellaceae</taxon>
        <taxon>Megasphaera</taxon>
    </lineage>
</organism>
<evidence type="ECO:0000313" key="3">
    <source>
        <dbReference type="Proteomes" id="UP000036503"/>
    </source>
</evidence>
<keyword evidence="1" id="KW-0472">Membrane</keyword>
<keyword evidence="3" id="KW-1185">Reference proteome</keyword>
<dbReference type="RefSeq" id="WP_048514573.1">
    <property type="nucleotide sequence ID" value="NZ_FUXD01000030.1"/>
</dbReference>